<evidence type="ECO:0000313" key="5">
    <source>
        <dbReference type="EMBL" id="SEL48494.1"/>
    </source>
</evidence>
<organism evidence="5 6">
    <name type="scientific">Ectothiorhodospira marina</name>
    <dbReference type="NCBI Taxonomy" id="1396821"/>
    <lineage>
        <taxon>Bacteria</taxon>
        <taxon>Pseudomonadati</taxon>
        <taxon>Pseudomonadota</taxon>
        <taxon>Gammaproteobacteria</taxon>
        <taxon>Chromatiales</taxon>
        <taxon>Ectothiorhodospiraceae</taxon>
        <taxon>Ectothiorhodospira</taxon>
    </lineage>
</organism>
<feature type="domain" description="Glycosyl transferase family 1" evidence="3">
    <location>
        <begin position="179"/>
        <end position="332"/>
    </location>
</feature>
<dbReference type="GO" id="GO:1901135">
    <property type="term" value="P:carbohydrate derivative metabolic process"/>
    <property type="evidence" value="ECO:0007669"/>
    <property type="project" value="UniProtKB-ARBA"/>
</dbReference>
<dbReference type="OrthoDB" id="4611853at2"/>
<gene>
    <name evidence="5" type="ORF">SAMN05444515_11819</name>
</gene>
<reference evidence="6" key="1">
    <citation type="submission" date="2016-10" db="EMBL/GenBank/DDBJ databases">
        <authorList>
            <person name="Varghese N."/>
            <person name="Submissions S."/>
        </authorList>
    </citation>
    <scope>NUCLEOTIDE SEQUENCE [LARGE SCALE GENOMIC DNA]</scope>
    <source>
        <strain evidence="6">DSM 241</strain>
    </source>
</reference>
<accession>A0A1H7QLJ7</accession>
<dbReference type="Gene3D" id="3.40.50.2000">
    <property type="entry name" value="Glycogen Phosphorylase B"/>
    <property type="match status" value="2"/>
</dbReference>
<dbReference type="RefSeq" id="WP_090255156.1">
    <property type="nucleotide sequence ID" value="NZ_FOAA01000018.1"/>
</dbReference>
<keyword evidence="6" id="KW-1185">Reference proteome</keyword>
<dbReference type="PANTHER" id="PTHR12526">
    <property type="entry name" value="GLYCOSYLTRANSFERASE"/>
    <property type="match status" value="1"/>
</dbReference>
<dbReference type="AlphaFoldDB" id="A0A1H7QLJ7"/>
<protein>
    <submittedName>
        <fullName evidence="5">Glycosyltransferase involved in cell wall bisynthesis</fullName>
    </submittedName>
</protein>
<dbReference type="GO" id="GO:0016757">
    <property type="term" value="F:glycosyltransferase activity"/>
    <property type="evidence" value="ECO:0007669"/>
    <property type="project" value="UniProtKB-KW"/>
</dbReference>
<keyword evidence="2 5" id="KW-0808">Transferase</keyword>
<dbReference type="PANTHER" id="PTHR12526:SF510">
    <property type="entry name" value="D-INOSITOL 3-PHOSPHATE GLYCOSYLTRANSFERASE"/>
    <property type="match status" value="1"/>
</dbReference>
<dbReference type="STRING" id="1396821.SAMN05444515_11819"/>
<dbReference type="Proteomes" id="UP000199256">
    <property type="component" value="Unassembled WGS sequence"/>
</dbReference>
<dbReference type="InterPro" id="IPR029063">
    <property type="entry name" value="SAM-dependent_MTases_sf"/>
</dbReference>
<dbReference type="SUPFAM" id="SSF53756">
    <property type="entry name" value="UDP-Glycosyltransferase/glycogen phosphorylase"/>
    <property type="match status" value="1"/>
</dbReference>
<dbReference type="SUPFAM" id="SSF53335">
    <property type="entry name" value="S-adenosyl-L-methionine-dependent methyltransferases"/>
    <property type="match status" value="1"/>
</dbReference>
<dbReference type="Pfam" id="PF13439">
    <property type="entry name" value="Glyco_transf_4"/>
    <property type="match status" value="1"/>
</dbReference>
<name>A0A1H7QLJ7_9GAMM</name>
<dbReference type="InterPro" id="IPR028098">
    <property type="entry name" value="Glyco_trans_4-like_N"/>
</dbReference>
<sequence length="645" mass="69448">MNQRLTLLVPGDPQQTTGGYLYDRHLARELEAAGWTVTLGGLKGAFPGPDETAHRALDEALSALASGSRVLLDGLAMGALPEVIEAHADRLDLTALVHHPLGDESGLDPARRDRLLHLETRALQRVARIVVTSDFTARRLQALGLAPAAIHVAPPGVSPAPLCAMARGEPGPGEKAIPRLLCVAHLAPRKGHDVLLEALAHLLDLSWHCHWVGCTDRDLQWAATLQQQCRTLGLSARVTLHGELPADRVAAALDKASVFVLPSRYEGFGMVVTEALARGLPVITTTGGALRDTLPAGAGLSVPPEDPQALADALRRWLTQPALRAALIQGARAARGHLPDWSETARRVAQALDTAPKARDEGFARNWLDLRAGADARARHPRLAQAAGAWLRRRDTAPYRILDLGAGSGNNLRHLAPSLPGPQHWTLWDRDPALLDAAMAPPIPQDANGGHVAREMREVDLADLTAADLAGVHLVTASALLDLVSADWLKQLVEACARQGAALLLTLSVDGQRGFLEAGGRRRADPEDAWAADLFHRHQRRDKGLGAALGPAAPACLVRILHAHGYQVHQRPSPWCLQAGNEQARTLGVETLDGWRDALLEQAPGEADRILAWHRARRAALLDHRLGLWVGHQDAFARPRVEWPG</sequence>
<evidence type="ECO:0000259" key="3">
    <source>
        <dbReference type="Pfam" id="PF00534"/>
    </source>
</evidence>
<dbReference type="EMBL" id="FOAA01000018">
    <property type="protein sequence ID" value="SEL48494.1"/>
    <property type="molecule type" value="Genomic_DNA"/>
</dbReference>
<proteinExistence type="predicted"/>
<evidence type="ECO:0000256" key="2">
    <source>
        <dbReference type="ARBA" id="ARBA00022679"/>
    </source>
</evidence>
<evidence type="ECO:0000256" key="1">
    <source>
        <dbReference type="ARBA" id="ARBA00022676"/>
    </source>
</evidence>
<evidence type="ECO:0000259" key="4">
    <source>
        <dbReference type="Pfam" id="PF13439"/>
    </source>
</evidence>
<dbReference type="InterPro" id="IPR001296">
    <property type="entry name" value="Glyco_trans_1"/>
</dbReference>
<keyword evidence="1" id="KW-0328">Glycosyltransferase</keyword>
<dbReference type="Pfam" id="PF00534">
    <property type="entry name" value="Glycos_transf_1"/>
    <property type="match status" value="1"/>
</dbReference>
<dbReference type="CDD" id="cd03801">
    <property type="entry name" value="GT4_PimA-like"/>
    <property type="match status" value="1"/>
</dbReference>
<feature type="domain" description="Glycosyltransferase subfamily 4-like N-terminal" evidence="4">
    <location>
        <begin position="97"/>
        <end position="159"/>
    </location>
</feature>
<dbReference type="Gene3D" id="3.40.50.150">
    <property type="entry name" value="Vaccinia Virus protein VP39"/>
    <property type="match status" value="1"/>
</dbReference>
<evidence type="ECO:0000313" key="6">
    <source>
        <dbReference type="Proteomes" id="UP000199256"/>
    </source>
</evidence>